<dbReference type="InterPro" id="IPR024930">
    <property type="entry name" value="Skp_dom_sf"/>
</dbReference>
<evidence type="ECO:0000256" key="3">
    <source>
        <dbReference type="SAM" id="Coils"/>
    </source>
</evidence>
<dbReference type="Pfam" id="PF03938">
    <property type="entry name" value="OmpH"/>
    <property type="match status" value="1"/>
</dbReference>
<dbReference type="GeneID" id="302996819"/>
<dbReference type="Proteomes" id="UP000297872">
    <property type="component" value="Unassembled WGS sequence"/>
</dbReference>
<feature type="chain" id="PRO_5021253674" evidence="4">
    <location>
        <begin position="20"/>
        <end position="191"/>
    </location>
</feature>
<dbReference type="OrthoDB" id="1081275at2"/>
<dbReference type="RefSeq" id="WP_134844623.1">
    <property type="nucleotide sequence ID" value="NZ_DAWEFM010000090.1"/>
</dbReference>
<organism evidence="5 6">
    <name type="scientific">Segatella hominis</name>
    <dbReference type="NCBI Taxonomy" id="2518605"/>
    <lineage>
        <taxon>Bacteria</taxon>
        <taxon>Pseudomonadati</taxon>
        <taxon>Bacteroidota</taxon>
        <taxon>Bacteroidia</taxon>
        <taxon>Bacteroidales</taxon>
        <taxon>Prevotellaceae</taxon>
        <taxon>Segatella</taxon>
    </lineage>
</organism>
<dbReference type="GO" id="GO:0050821">
    <property type="term" value="P:protein stabilization"/>
    <property type="evidence" value="ECO:0007669"/>
    <property type="project" value="TreeGrafter"/>
</dbReference>
<dbReference type="AlphaFoldDB" id="A0A4Y8UP88"/>
<dbReference type="PANTHER" id="PTHR35089:SF1">
    <property type="entry name" value="CHAPERONE PROTEIN SKP"/>
    <property type="match status" value="1"/>
</dbReference>
<keyword evidence="2 4" id="KW-0732">Signal</keyword>
<dbReference type="SUPFAM" id="SSF111384">
    <property type="entry name" value="OmpH-like"/>
    <property type="match status" value="1"/>
</dbReference>
<feature type="signal peptide" evidence="4">
    <location>
        <begin position="1"/>
        <end position="19"/>
    </location>
</feature>
<dbReference type="InterPro" id="IPR005632">
    <property type="entry name" value="Chaperone_Skp"/>
</dbReference>
<keyword evidence="6" id="KW-1185">Reference proteome</keyword>
<protein>
    <submittedName>
        <fullName evidence="5">OmpH family outer membrane protein</fullName>
    </submittedName>
</protein>
<sequence>MKKTFLYLVLAMMPVLASAQQMATSAPKASEATAVPTAGAEAPSAIRFGYFSFEEVFRTMPGYAIAKHHMDDLRLKYDAETKRSEDEFNSKYEEFLDGQRNFAPSILEKRQAELRELMAKNMAFKAESERLLKQAEEDAYAPLKKQIREALQKIGKAKGYAFILNSDHDSLPYVDAAMGEDITELIKENLK</sequence>
<evidence type="ECO:0000313" key="6">
    <source>
        <dbReference type="Proteomes" id="UP000297872"/>
    </source>
</evidence>
<dbReference type="PANTHER" id="PTHR35089">
    <property type="entry name" value="CHAPERONE PROTEIN SKP"/>
    <property type="match status" value="1"/>
</dbReference>
<reference evidence="5 6" key="1">
    <citation type="submission" date="2019-02" db="EMBL/GenBank/DDBJ databases">
        <title>Draft Genome Sequence of the Prevotella sp. BCRC 81118, Isolated from Human Feces.</title>
        <authorList>
            <person name="Huang C.-H."/>
        </authorList>
    </citation>
    <scope>NUCLEOTIDE SEQUENCE [LARGE SCALE GENOMIC DNA]</scope>
    <source>
        <strain evidence="5 6">BCRC 81118</strain>
    </source>
</reference>
<evidence type="ECO:0000256" key="4">
    <source>
        <dbReference type="SAM" id="SignalP"/>
    </source>
</evidence>
<proteinExistence type="inferred from homology"/>
<comment type="caution">
    <text evidence="5">The sequence shown here is derived from an EMBL/GenBank/DDBJ whole genome shotgun (WGS) entry which is preliminary data.</text>
</comment>
<dbReference type="GO" id="GO:0051082">
    <property type="term" value="F:unfolded protein binding"/>
    <property type="evidence" value="ECO:0007669"/>
    <property type="project" value="InterPro"/>
</dbReference>
<dbReference type="EMBL" id="SGVY01000079">
    <property type="protein sequence ID" value="TFH70288.1"/>
    <property type="molecule type" value="Genomic_DNA"/>
</dbReference>
<keyword evidence="3" id="KW-0175">Coiled coil</keyword>
<dbReference type="Gene3D" id="3.30.910.20">
    <property type="entry name" value="Skp domain"/>
    <property type="match status" value="1"/>
</dbReference>
<gene>
    <name evidence="5" type="ORF">EXN75_16285</name>
</gene>
<evidence type="ECO:0000313" key="5">
    <source>
        <dbReference type="EMBL" id="TFH70288.1"/>
    </source>
</evidence>
<evidence type="ECO:0000256" key="2">
    <source>
        <dbReference type="ARBA" id="ARBA00022729"/>
    </source>
</evidence>
<name>A0A4Y8UP88_9BACT</name>
<accession>A0A4Y8UP88</accession>
<dbReference type="SMART" id="SM00935">
    <property type="entry name" value="OmpH"/>
    <property type="match status" value="1"/>
</dbReference>
<evidence type="ECO:0000256" key="1">
    <source>
        <dbReference type="ARBA" id="ARBA00009091"/>
    </source>
</evidence>
<comment type="similarity">
    <text evidence="1">Belongs to the Skp family.</text>
</comment>
<feature type="coiled-coil region" evidence="3">
    <location>
        <begin position="107"/>
        <end position="134"/>
    </location>
</feature>
<dbReference type="GO" id="GO:0005829">
    <property type="term" value="C:cytosol"/>
    <property type="evidence" value="ECO:0007669"/>
    <property type="project" value="TreeGrafter"/>
</dbReference>